<reference evidence="3" key="1">
    <citation type="submission" date="2016-04" db="EMBL/GenBank/DDBJ databases">
        <authorList>
            <person name="Nguyen H.D."/>
            <person name="Samba Siva P."/>
            <person name="Cullis J."/>
            <person name="Levesque C.A."/>
            <person name="Hambleton S."/>
        </authorList>
    </citation>
    <scope>NUCLEOTIDE SEQUENCE</scope>
    <source>
        <strain evidence="3">DAOMC 236416</strain>
    </source>
</reference>
<dbReference type="EMBL" id="LWDF02000561">
    <property type="protein sequence ID" value="KAE8244864.1"/>
    <property type="molecule type" value="Genomic_DNA"/>
</dbReference>
<feature type="compositionally biased region" description="Low complexity" evidence="1">
    <location>
        <begin position="1553"/>
        <end position="1579"/>
    </location>
</feature>
<feature type="compositionally biased region" description="Polar residues" evidence="1">
    <location>
        <begin position="475"/>
        <end position="484"/>
    </location>
</feature>
<name>A0A8T8SQL1_9BASI</name>
<feature type="compositionally biased region" description="Low complexity" evidence="1">
    <location>
        <begin position="438"/>
        <end position="472"/>
    </location>
</feature>
<feature type="compositionally biased region" description="Acidic residues" evidence="1">
    <location>
        <begin position="1601"/>
        <end position="1621"/>
    </location>
</feature>
<feature type="compositionally biased region" description="Basic residues" evidence="1">
    <location>
        <begin position="1627"/>
        <end position="1647"/>
    </location>
</feature>
<feature type="compositionally biased region" description="Low complexity" evidence="1">
    <location>
        <begin position="191"/>
        <end position="202"/>
    </location>
</feature>
<evidence type="ECO:0000313" key="4">
    <source>
        <dbReference type="Proteomes" id="UP000077521"/>
    </source>
</evidence>
<dbReference type="InterPro" id="IPR000313">
    <property type="entry name" value="PWWP_dom"/>
</dbReference>
<feature type="region of interest" description="Disordered" evidence="1">
    <location>
        <begin position="438"/>
        <end position="1265"/>
    </location>
</feature>
<feature type="region of interest" description="Disordered" evidence="1">
    <location>
        <begin position="237"/>
        <end position="423"/>
    </location>
</feature>
<organism evidence="3 4">
    <name type="scientific">Tilletia indica</name>
    <dbReference type="NCBI Taxonomy" id="43049"/>
    <lineage>
        <taxon>Eukaryota</taxon>
        <taxon>Fungi</taxon>
        <taxon>Dikarya</taxon>
        <taxon>Basidiomycota</taxon>
        <taxon>Ustilaginomycotina</taxon>
        <taxon>Exobasidiomycetes</taxon>
        <taxon>Tilletiales</taxon>
        <taxon>Tilletiaceae</taxon>
        <taxon>Tilletia</taxon>
    </lineage>
</organism>
<feature type="compositionally biased region" description="Low complexity" evidence="1">
    <location>
        <begin position="1118"/>
        <end position="1130"/>
    </location>
</feature>
<feature type="region of interest" description="Disordered" evidence="1">
    <location>
        <begin position="1308"/>
        <end position="1660"/>
    </location>
</feature>
<feature type="compositionally biased region" description="Low complexity" evidence="1">
    <location>
        <begin position="1064"/>
        <end position="1076"/>
    </location>
</feature>
<feature type="compositionally biased region" description="Low complexity" evidence="1">
    <location>
        <begin position="485"/>
        <end position="508"/>
    </location>
</feature>
<feature type="compositionally biased region" description="Polar residues" evidence="1">
    <location>
        <begin position="1513"/>
        <end position="1524"/>
    </location>
</feature>
<feature type="compositionally biased region" description="Polar residues" evidence="1">
    <location>
        <begin position="1445"/>
        <end position="1468"/>
    </location>
</feature>
<feature type="compositionally biased region" description="Low complexity" evidence="1">
    <location>
        <begin position="1"/>
        <end position="22"/>
    </location>
</feature>
<feature type="compositionally biased region" description="Pro residues" evidence="1">
    <location>
        <begin position="710"/>
        <end position="724"/>
    </location>
</feature>
<evidence type="ECO:0000259" key="2">
    <source>
        <dbReference type="SMART" id="SM00293"/>
    </source>
</evidence>
<feature type="non-terminal residue" evidence="3">
    <location>
        <position position="1"/>
    </location>
</feature>
<feature type="compositionally biased region" description="Polar residues" evidence="1">
    <location>
        <begin position="803"/>
        <end position="823"/>
    </location>
</feature>
<feature type="compositionally biased region" description="Polar residues" evidence="1">
    <location>
        <begin position="1175"/>
        <end position="1192"/>
    </location>
</feature>
<feature type="compositionally biased region" description="Polar residues" evidence="1">
    <location>
        <begin position="851"/>
        <end position="864"/>
    </location>
</feature>
<protein>
    <recommendedName>
        <fullName evidence="2">PWWP domain-containing protein</fullName>
    </recommendedName>
</protein>
<gene>
    <name evidence="3" type="ORF">A4X13_0g6199</name>
</gene>
<evidence type="ECO:0000256" key="1">
    <source>
        <dbReference type="SAM" id="MobiDB-lite"/>
    </source>
</evidence>
<feature type="compositionally biased region" description="Polar residues" evidence="1">
    <location>
        <begin position="527"/>
        <end position="537"/>
    </location>
</feature>
<feature type="compositionally biased region" description="Basic and acidic residues" evidence="1">
    <location>
        <begin position="1087"/>
        <end position="1096"/>
    </location>
</feature>
<sequence length="1931" mass="199331">MEGRAQNSARNASNSSSELSELTVLSYGSASDEHDPIDMPPRSLPAILPTRPSNPAISAQPATEQARSIESVIFPWQIGRKDKIDPGGPSQQASSSSAVLTPSRPSTKTSPKKRSASTQSSPSEASPRKKLIIPEGAKAKAAKNSCRSTQSSNSSSGPVPSDGQSIAASASSSGSKAGKTPISSTSKKRVAIAASSSGARIADPSALAELDKLFATPSSSSGTRRADPSSFAELDKLFATPASSSGTKPGVTTKKARPNSASSSKTPTRFSIGPASTLATKKGGTSGKHRSTSGAATPTVPKVRVVVPKSAPTFVPEPTSSQASSSLISTGLGSSQLATTTESNSTSSSSSGPTLGQVSSSALEGSSRKKPVLPEGGKSSTSSHDRTGPSVSAGSTAATKKGGASGKHRSSTSAAATPTVPKVRIVVPKPAPVPAAALAPTIVSQPTSSQGSSLVTSTSPPSSITSASSQEPWLGSSQLATTTEPSPSQASVPSSSSMPTSSQVSSSPLEGSSRETLINPEGGKLRVTNNSLSTLMSSGLRVGGFSRNGLSIAGSASGSGSGPRPAVTTNKAPTSSQGSSSVSSTSQPSSTQASSSASTSSGPRVGGVSRNGLNIAGLASGSGASAADSSSHSTSERSLAAAPASGSGPNPSVTADKARPSSRPSSDAPTGLSLGAGSTAANEKAGTSRTTSTSSTPKDTLPGRTKMSGFPPPPPDGPPAPPPSEMDLDREDNLRGQLLARKAPAPSSPRPSAPVPNLDRESELRSQLLSAKRRSSNAGSAAPGVLNLRDSEPALARAPTPIPTHTSSLAPEPTSSQGSSSVFTAPHSEPSSTQTSSSSSQDSGPGSSQPVTATEPNSSQASTPSSISVPTLSQVSSSASTDSQLTLIGSQPAMERAPSSSQDHGKGKAPVRKAGASSSTSTPRKPEVVDLTFLDSATDDSDSDYPILIRENLVLSPKKKAKTAATGRGEEEQGQKSGGGKRVVKKELGKSSGVGSGSSPRKSNVAASGSSARKQVIDSGPSGSAAGVGEDRTTTTNTNSPRKLVVLPRTSAPAAGEGDKERSTATTSISSARKITVLPRLSAPTAGDKELGKEKTASSTSSRKLIVLPRTAAPPPAAAAEAASSPFAVALPRSSTSSQAEAGPSRLGMGEGEQPDAVVVRKRGRPFKIKPKETLSASTPNAPTLANANGLVSSTAPATSTSSSPLIIRIPISRHRIRPRRNSSSSDSSSSLTSLASDGTAVEDRPPPMFEQQVQPQLPVARVKTESSVGSSVVPAANALSSRAPVEFQRQTGVAEGDDDATSFWNLRADHGDRDEDGEEQAMVQAAAGGRPAGDLGTVTTTSAPVGQLGSLRVEEDERMFKSLSISRAKVVPPPPATPTAGRERNGPAARNGGGTRRARVARRSVSLIREDEGEVGSEGSGRAKVENDVHPQAESQLRAEPEARSQSQSSLPSVKNEVASGSRSSQVPIRRRQRRRRIDTIAEQDEDDEEVDGGVGQFDTSGMWGADEEEQQQPATPVASSISARPFRRTKSDPRPTRWRPRLRDEDESWDSSGTSSAPFGSTSSTSAGTAVTAAAGSSRRRRASSSSPVKRVRKREIDDILMDSSDEDFQPDAAGEEEESSRGIGRVRARAPRVRARGGRSRRGKSGTASRGGSSSRSSFVTFGSTLVGASTTSAQTLSTSDSDDGMFDEDEEAALKKGQWTSASGVVGPVKTNFPVREMYEGVDGSYHTALKDDGKSVIPLSEIFQPGDIVYAKMRGWRSWPAIIVTKDEVPYAVQDSMPVDPINEVIFCFVPEILYWKGNAEILTPLPREGLLADLRRLTAASPRRIDENLLDGLRIALSPPALKIWRKKVAKSTRRSNQLYGPPRKWWTRRDYLIEQREREFGSDGTNSVGRWEKPGPGHDSALIVSHIPTGLDEITNDHDPRLLF</sequence>
<feature type="compositionally biased region" description="Low complexity" evidence="1">
    <location>
        <begin position="297"/>
        <end position="309"/>
    </location>
</feature>
<feature type="compositionally biased region" description="Low complexity" evidence="1">
    <location>
        <begin position="990"/>
        <end position="1003"/>
    </location>
</feature>
<feature type="compositionally biased region" description="Polar residues" evidence="1">
    <location>
        <begin position="51"/>
        <end position="68"/>
    </location>
</feature>
<dbReference type="Gene3D" id="2.30.30.140">
    <property type="match status" value="1"/>
</dbReference>
<feature type="domain" description="PWWP" evidence="2">
    <location>
        <begin position="1748"/>
        <end position="1812"/>
    </location>
</feature>
<dbReference type="SUPFAM" id="SSF63748">
    <property type="entry name" value="Tudor/PWWP/MBT"/>
    <property type="match status" value="1"/>
</dbReference>
<feature type="compositionally biased region" description="Low complexity" evidence="1">
    <location>
        <begin position="145"/>
        <end position="179"/>
    </location>
</feature>
<feature type="compositionally biased region" description="Basic and acidic residues" evidence="1">
    <location>
        <begin position="1422"/>
        <end position="1444"/>
    </location>
</feature>
<feature type="compositionally biased region" description="Low complexity" evidence="1">
    <location>
        <begin position="1648"/>
        <end position="1660"/>
    </location>
</feature>
<feature type="compositionally biased region" description="Low complexity" evidence="1">
    <location>
        <begin position="865"/>
        <end position="887"/>
    </location>
</feature>
<evidence type="ECO:0000313" key="3">
    <source>
        <dbReference type="EMBL" id="KAE8244864.1"/>
    </source>
</evidence>
<feature type="compositionally biased region" description="Low complexity" evidence="1">
    <location>
        <begin position="392"/>
        <end position="402"/>
    </location>
</feature>
<feature type="compositionally biased region" description="Low complexity" evidence="1">
    <location>
        <begin position="549"/>
        <end position="558"/>
    </location>
</feature>
<feature type="compositionally biased region" description="Acidic residues" evidence="1">
    <location>
        <begin position="1483"/>
        <end position="1493"/>
    </location>
</feature>
<feature type="compositionally biased region" description="Low complexity" evidence="1">
    <location>
        <begin position="572"/>
        <end position="603"/>
    </location>
</feature>
<accession>A0A8T8SQL1</accession>
<dbReference type="SMART" id="SM00293">
    <property type="entry name" value="PWWP"/>
    <property type="match status" value="1"/>
</dbReference>
<feature type="compositionally biased region" description="Polar residues" evidence="1">
    <location>
        <begin position="259"/>
        <end position="269"/>
    </location>
</feature>
<feature type="region of interest" description="Disordered" evidence="1">
    <location>
        <begin position="1"/>
        <end position="203"/>
    </location>
</feature>
<feature type="compositionally biased region" description="Low complexity" evidence="1">
    <location>
        <begin position="687"/>
        <end position="696"/>
    </location>
</feature>
<reference evidence="3" key="2">
    <citation type="journal article" date="2019" name="IMA Fungus">
        <title>Genome sequencing and comparison of five Tilletia species to identify candidate genes for the detection of regulated species infecting wheat.</title>
        <authorList>
            <person name="Nguyen H.D.T."/>
            <person name="Sultana T."/>
            <person name="Kesanakurti P."/>
            <person name="Hambleton S."/>
        </authorList>
    </citation>
    <scope>NUCLEOTIDE SEQUENCE</scope>
    <source>
        <strain evidence="3">DAOMC 236416</strain>
    </source>
</reference>
<feature type="compositionally biased region" description="Low complexity" evidence="1">
    <location>
        <begin position="86"/>
        <end position="98"/>
    </location>
</feature>
<feature type="compositionally biased region" description="Basic residues" evidence="1">
    <location>
        <begin position="1160"/>
        <end position="1169"/>
    </location>
</feature>
<comment type="caution">
    <text evidence="3">The sequence shown here is derived from an EMBL/GenBank/DDBJ whole genome shotgun (WGS) entry which is preliminary data.</text>
</comment>
<feature type="compositionally biased region" description="Low complexity" evidence="1">
    <location>
        <begin position="116"/>
        <end position="125"/>
    </location>
</feature>
<feature type="compositionally biased region" description="Low complexity" evidence="1">
    <location>
        <begin position="1193"/>
        <end position="1211"/>
    </location>
</feature>
<keyword evidence="4" id="KW-1185">Reference proteome</keyword>
<feature type="compositionally biased region" description="Low complexity" evidence="1">
    <location>
        <begin position="1222"/>
        <end position="1237"/>
    </location>
</feature>
<feature type="compositionally biased region" description="Low complexity" evidence="1">
    <location>
        <begin position="828"/>
        <end position="850"/>
    </location>
</feature>
<feature type="compositionally biased region" description="Basic residues" evidence="1">
    <location>
        <begin position="1212"/>
        <end position="1221"/>
    </location>
</feature>
<feature type="compositionally biased region" description="Low complexity" evidence="1">
    <location>
        <begin position="320"/>
        <end position="361"/>
    </location>
</feature>
<feature type="compositionally biased region" description="Low complexity" evidence="1">
    <location>
        <begin position="612"/>
        <end position="649"/>
    </location>
</feature>
<proteinExistence type="predicted"/>
<dbReference type="Proteomes" id="UP000077521">
    <property type="component" value="Unassembled WGS sequence"/>
</dbReference>
<feature type="compositionally biased region" description="Polar residues" evidence="1">
    <location>
        <begin position="99"/>
        <end position="109"/>
    </location>
</feature>